<evidence type="ECO:0000256" key="1">
    <source>
        <dbReference type="ARBA" id="ARBA00000971"/>
    </source>
</evidence>
<dbReference type="EMBL" id="JACIEN010000002">
    <property type="protein sequence ID" value="MBB4016932.1"/>
    <property type="molecule type" value="Genomic_DNA"/>
</dbReference>
<comment type="similarity">
    <text evidence="2">Belongs to the PpiC/parvulin rotamase family.</text>
</comment>
<dbReference type="InterPro" id="IPR050245">
    <property type="entry name" value="PrsA_foldase"/>
</dbReference>
<organism evidence="12 13">
    <name type="scientific">Chelatococcus caeni</name>
    <dbReference type="NCBI Taxonomy" id="1348468"/>
    <lineage>
        <taxon>Bacteria</taxon>
        <taxon>Pseudomonadati</taxon>
        <taxon>Pseudomonadota</taxon>
        <taxon>Alphaproteobacteria</taxon>
        <taxon>Hyphomicrobiales</taxon>
        <taxon>Chelatococcaceae</taxon>
        <taxon>Chelatococcus</taxon>
    </lineage>
</organism>
<evidence type="ECO:0000256" key="7">
    <source>
        <dbReference type="ARBA" id="ARBA00031484"/>
    </source>
</evidence>
<evidence type="ECO:0000256" key="2">
    <source>
        <dbReference type="ARBA" id="ARBA00007656"/>
    </source>
</evidence>
<evidence type="ECO:0000313" key="13">
    <source>
        <dbReference type="Proteomes" id="UP000577362"/>
    </source>
</evidence>
<dbReference type="AlphaFoldDB" id="A0A840BYY7"/>
<gene>
    <name evidence="12" type="ORF">GGR16_001961</name>
</gene>
<evidence type="ECO:0000256" key="4">
    <source>
        <dbReference type="ARBA" id="ARBA00018370"/>
    </source>
</evidence>
<dbReference type="InterPro" id="IPR027304">
    <property type="entry name" value="Trigger_fact/SurA_dom_sf"/>
</dbReference>
<dbReference type="Gene3D" id="3.10.50.40">
    <property type="match status" value="1"/>
</dbReference>
<dbReference type="SUPFAM" id="SSF54534">
    <property type="entry name" value="FKBP-like"/>
    <property type="match status" value="1"/>
</dbReference>
<protein>
    <recommendedName>
        <fullName evidence="4">Parvulin-like PPIase</fullName>
        <ecNumber evidence="3">5.2.1.8</ecNumber>
    </recommendedName>
    <alternativeName>
        <fullName evidence="6">Peptidyl-prolyl cis-trans isomerase plp</fullName>
    </alternativeName>
    <alternativeName>
        <fullName evidence="7">Rotamase plp</fullName>
    </alternativeName>
</protein>
<evidence type="ECO:0000256" key="6">
    <source>
        <dbReference type="ARBA" id="ARBA00030642"/>
    </source>
</evidence>
<proteinExistence type="inferred from homology"/>
<dbReference type="EC" id="5.2.1.8" evidence="3"/>
<dbReference type="SUPFAM" id="SSF109998">
    <property type="entry name" value="Triger factor/SurA peptide-binding domain-like"/>
    <property type="match status" value="1"/>
</dbReference>
<dbReference type="GO" id="GO:0003755">
    <property type="term" value="F:peptidyl-prolyl cis-trans isomerase activity"/>
    <property type="evidence" value="ECO:0007669"/>
    <property type="project" value="UniProtKB-KW"/>
</dbReference>
<accession>A0A840BYY7</accession>
<name>A0A840BYY7_9HYPH</name>
<dbReference type="InterPro" id="IPR046357">
    <property type="entry name" value="PPIase_dom_sf"/>
</dbReference>
<feature type="signal peptide" evidence="10">
    <location>
        <begin position="1"/>
        <end position="21"/>
    </location>
</feature>
<dbReference type="InterPro" id="IPR000297">
    <property type="entry name" value="PPIase_PpiC"/>
</dbReference>
<dbReference type="RefSeq" id="WP_082312457.1">
    <property type="nucleotide sequence ID" value="NZ_JACIEN010000002.1"/>
</dbReference>
<feature type="compositionally biased region" description="Basic and acidic residues" evidence="9">
    <location>
        <begin position="282"/>
        <end position="296"/>
    </location>
</feature>
<reference evidence="12 13" key="1">
    <citation type="submission" date="2020-08" db="EMBL/GenBank/DDBJ databases">
        <title>Genomic Encyclopedia of Type Strains, Phase IV (KMG-IV): sequencing the most valuable type-strain genomes for metagenomic binning, comparative biology and taxonomic classification.</title>
        <authorList>
            <person name="Goeker M."/>
        </authorList>
    </citation>
    <scope>NUCLEOTIDE SEQUENCE [LARGE SCALE GENOMIC DNA]</scope>
    <source>
        <strain evidence="12 13">DSM 103737</strain>
    </source>
</reference>
<evidence type="ECO:0000256" key="10">
    <source>
        <dbReference type="SAM" id="SignalP"/>
    </source>
</evidence>
<keyword evidence="8 12" id="KW-0413">Isomerase</keyword>
<feature type="domain" description="PpiC" evidence="11">
    <location>
        <begin position="152"/>
        <end position="242"/>
    </location>
</feature>
<evidence type="ECO:0000256" key="3">
    <source>
        <dbReference type="ARBA" id="ARBA00013194"/>
    </source>
</evidence>
<evidence type="ECO:0000256" key="9">
    <source>
        <dbReference type="SAM" id="MobiDB-lite"/>
    </source>
</evidence>
<evidence type="ECO:0000256" key="5">
    <source>
        <dbReference type="ARBA" id="ARBA00023110"/>
    </source>
</evidence>
<dbReference type="Pfam" id="PF13616">
    <property type="entry name" value="Rotamase_3"/>
    <property type="match status" value="1"/>
</dbReference>
<evidence type="ECO:0000259" key="11">
    <source>
        <dbReference type="PROSITE" id="PS50198"/>
    </source>
</evidence>
<dbReference type="PROSITE" id="PS50198">
    <property type="entry name" value="PPIC_PPIASE_2"/>
    <property type="match status" value="1"/>
</dbReference>
<feature type="chain" id="PRO_5032289621" description="Parvulin-like PPIase" evidence="10">
    <location>
        <begin position="22"/>
        <end position="307"/>
    </location>
</feature>
<dbReference type="InterPro" id="IPR023058">
    <property type="entry name" value="PPIase_PpiC_CS"/>
</dbReference>
<keyword evidence="13" id="KW-1185">Reference proteome</keyword>
<dbReference type="PROSITE" id="PS01096">
    <property type="entry name" value="PPIC_PPIASE_1"/>
    <property type="match status" value="1"/>
</dbReference>
<dbReference type="Proteomes" id="UP000577362">
    <property type="component" value="Unassembled WGS sequence"/>
</dbReference>
<feature type="region of interest" description="Disordered" evidence="9">
    <location>
        <begin position="282"/>
        <end position="307"/>
    </location>
</feature>
<evidence type="ECO:0000313" key="12">
    <source>
        <dbReference type="EMBL" id="MBB4016932.1"/>
    </source>
</evidence>
<dbReference type="PANTHER" id="PTHR47245">
    <property type="entry name" value="PEPTIDYLPROLYL ISOMERASE"/>
    <property type="match status" value="1"/>
</dbReference>
<comment type="catalytic activity">
    <reaction evidence="1">
        <text>[protein]-peptidylproline (omega=180) = [protein]-peptidylproline (omega=0)</text>
        <dbReference type="Rhea" id="RHEA:16237"/>
        <dbReference type="Rhea" id="RHEA-COMP:10747"/>
        <dbReference type="Rhea" id="RHEA-COMP:10748"/>
        <dbReference type="ChEBI" id="CHEBI:83833"/>
        <dbReference type="ChEBI" id="CHEBI:83834"/>
        <dbReference type="EC" id="5.2.1.8"/>
    </reaction>
</comment>
<sequence length="307" mass="33433">MKRFRPHALVLLTGAAFLAGAAATAQTSAPAQPAPAQSQAADEAKVLARVDGEPITALDLEIAAQDLGDRLPAMADAQRQDYLIGYVIDLRLGAKAAKAAKVDATPDFERRVAYYRDKVLLDEYLQKQVEQAVTPEAAKALYDETMKNLKPEDEVRARHILVENEEDAKKVVARIEAGEDFAKVAGEMSKDPGSAKEGGDLGYFTKDRMVKEFAEAAFALAPGKVSAPVKSQFGWHVIKVEDKREKPLPTFDEVKEQVEAYLARKAQQDLILALRKDAKIERLDKADGAKPGEKPAEGATPAEPKKN</sequence>
<comment type="caution">
    <text evidence="12">The sequence shown here is derived from an EMBL/GenBank/DDBJ whole genome shotgun (WGS) entry which is preliminary data.</text>
</comment>
<dbReference type="PANTHER" id="PTHR47245:SF2">
    <property type="entry name" value="PEPTIDYL-PROLYL CIS-TRANS ISOMERASE HP_0175-RELATED"/>
    <property type="match status" value="1"/>
</dbReference>
<evidence type="ECO:0000256" key="8">
    <source>
        <dbReference type="PROSITE-ProRule" id="PRU00278"/>
    </source>
</evidence>
<keyword evidence="10" id="KW-0732">Signal</keyword>
<keyword evidence="5 8" id="KW-0697">Rotamase</keyword>